<dbReference type="Pfam" id="PF09334">
    <property type="entry name" value="tRNA-synt_1g"/>
    <property type="match status" value="2"/>
</dbReference>
<dbReference type="InterPro" id="IPR033911">
    <property type="entry name" value="MetRS_core"/>
</dbReference>
<keyword evidence="5 10" id="KW-0547">Nucleotide-binding</keyword>
<comment type="caution">
    <text evidence="12">The sequence shown here is derived from an EMBL/GenBank/DDBJ whole genome shotgun (WGS) entry which is preliminary data.</text>
</comment>
<reference evidence="13" key="1">
    <citation type="submission" date="2017-09" db="EMBL/GenBank/DDBJ databases">
        <title>Depth-based differentiation of microbial function through sediment-hosted aquifers and enrichment of novel symbionts in the deep terrestrial subsurface.</title>
        <authorList>
            <person name="Probst A.J."/>
            <person name="Ladd B."/>
            <person name="Jarett J.K."/>
            <person name="Geller-Mcgrath D.E."/>
            <person name="Sieber C.M.K."/>
            <person name="Emerson J.B."/>
            <person name="Anantharaman K."/>
            <person name="Thomas B.C."/>
            <person name="Malmstrom R."/>
            <person name="Stieglmeier M."/>
            <person name="Klingl A."/>
            <person name="Woyke T."/>
            <person name="Ryan C.M."/>
            <person name="Banfield J.F."/>
        </authorList>
    </citation>
    <scope>NUCLEOTIDE SEQUENCE [LARGE SCALE GENOMIC DNA]</scope>
</reference>
<dbReference type="InterPro" id="IPR015413">
    <property type="entry name" value="Methionyl/Leucyl_tRNA_Synth"/>
</dbReference>
<dbReference type="InterPro" id="IPR009080">
    <property type="entry name" value="tRNAsynth_Ia_anticodon-bd"/>
</dbReference>
<dbReference type="AlphaFoldDB" id="A0A2M6YCD9"/>
<dbReference type="Proteomes" id="UP000229896">
    <property type="component" value="Unassembled WGS sequence"/>
</dbReference>
<protein>
    <recommendedName>
        <fullName evidence="3">Methionine--tRNA ligase</fullName>
        <ecNumber evidence="2">6.1.1.10</ecNumber>
    </recommendedName>
    <alternativeName>
        <fullName evidence="9">Methionyl-tRNA synthetase</fullName>
    </alternativeName>
</protein>
<name>A0A2M6YCD9_9BACT</name>
<comment type="function">
    <text evidence="1">Is required not only for elongation of protein synthesis but also for the initiation of all mRNA translation through initiator tRNA(fMet) aminoacylation.</text>
</comment>
<dbReference type="PANTHER" id="PTHR43326">
    <property type="entry name" value="METHIONYL-TRNA SYNTHETASE"/>
    <property type="match status" value="1"/>
</dbReference>
<evidence type="ECO:0000256" key="9">
    <source>
        <dbReference type="ARBA" id="ARBA00030904"/>
    </source>
</evidence>
<evidence type="ECO:0000256" key="5">
    <source>
        <dbReference type="ARBA" id="ARBA00022741"/>
    </source>
</evidence>
<organism evidence="12 13">
    <name type="scientific">Candidatus Berkelbacteria bacterium CG08_land_8_20_14_0_20_39_8</name>
    <dbReference type="NCBI Taxonomy" id="1974511"/>
    <lineage>
        <taxon>Bacteria</taxon>
        <taxon>Candidatus Berkelbacteria</taxon>
    </lineage>
</organism>
<keyword evidence="7 10" id="KW-0648">Protein biosynthesis</keyword>
<keyword evidence="4 10" id="KW-0436">Ligase</keyword>
<evidence type="ECO:0000256" key="6">
    <source>
        <dbReference type="ARBA" id="ARBA00022840"/>
    </source>
</evidence>
<evidence type="ECO:0000256" key="2">
    <source>
        <dbReference type="ARBA" id="ARBA00012838"/>
    </source>
</evidence>
<evidence type="ECO:0000256" key="4">
    <source>
        <dbReference type="ARBA" id="ARBA00022598"/>
    </source>
</evidence>
<feature type="domain" description="Methionyl/Leucyl tRNA synthetase" evidence="11">
    <location>
        <begin position="6"/>
        <end position="148"/>
    </location>
</feature>
<dbReference type="Gene3D" id="1.10.730.10">
    <property type="entry name" value="Isoleucyl-tRNA Synthetase, Domain 1"/>
    <property type="match status" value="1"/>
</dbReference>
<dbReference type="CDD" id="cd00814">
    <property type="entry name" value="MetRS_core"/>
    <property type="match status" value="1"/>
</dbReference>
<dbReference type="EC" id="6.1.1.10" evidence="2"/>
<evidence type="ECO:0000256" key="3">
    <source>
        <dbReference type="ARBA" id="ARBA00018753"/>
    </source>
</evidence>
<comment type="similarity">
    <text evidence="10">Belongs to the class-I aminoacyl-tRNA synthetase family.</text>
</comment>
<evidence type="ECO:0000313" key="12">
    <source>
        <dbReference type="EMBL" id="PIU24324.1"/>
    </source>
</evidence>
<gene>
    <name evidence="12" type="ORF">COT12_01630</name>
</gene>
<dbReference type="GO" id="GO:0004825">
    <property type="term" value="F:methionine-tRNA ligase activity"/>
    <property type="evidence" value="ECO:0007669"/>
    <property type="project" value="UniProtKB-EC"/>
</dbReference>
<dbReference type="FunFam" id="2.170.220.10:FF:000003">
    <property type="entry name" value="Methionine--tRNA ligase"/>
    <property type="match status" value="1"/>
</dbReference>
<sequence>MSKKFYITTPIYYINDVPHIGHAYTTVAADVLARYYRNMKNRDVFFLTGVDEHGAKIAAAAKKAGKQPKEFVDSLVPRFQATWKNLDIDYSEFFRTTDPEHEKIVQELILKLKDGGFVEKRKYYGLYCTACEKFLLPDELVDGCCPDHGTKPEEHSEKNYFFLLSKFSDNLLEAIESGAYEILPESRKNEVVGKIKNGLEDISISREKVEWGIPFPGDESQTIYVWIDALINYWSAQKLFGQNNIWPPDIQLMAKDILWFHAIIWPAMLMALDLPLPKKIFAHGFFTVSGQKMSKTRGNVLDPNKLVKKFGADAVRYSLLREFPFGEDGDISEEKIVARYQSELSNGLGNLVQRTISMINKYNVEVKSQESKVKSASQNSKVGKLIDELRFDQALQEIASEITKLNQFIEENKPWELAKLDQNKLSEVLNHVFSHLSFLATQIYPFMPETAKKMKKQLETLQPEALFPRI</sequence>
<dbReference type="EMBL" id="PEXI01000050">
    <property type="protein sequence ID" value="PIU24324.1"/>
    <property type="molecule type" value="Genomic_DNA"/>
</dbReference>
<evidence type="ECO:0000256" key="7">
    <source>
        <dbReference type="ARBA" id="ARBA00022917"/>
    </source>
</evidence>
<evidence type="ECO:0000256" key="1">
    <source>
        <dbReference type="ARBA" id="ARBA00003314"/>
    </source>
</evidence>
<proteinExistence type="inferred from homology"/>
<evidence type="ECO:0000256" key="8">
    <source>
        <dbReference type="ARBA" id="ARBA00023146"/>
    </source>
</evidence>
<dbReference type="InterPro" id="IPR041872">
    <property type="entry name" value="Anticodon_Met"/>
</dbReference>
<dbReference type="InterPro" id="IPR014729">
    <property type="entry name" value="Rossmann-like_a/b/a_fold"/>
</dbReference>
<dbReference type="Gene3D" id="3.40.50.620">
    <property type="entry name" value="HUPs"/>
    <property type="match status" value="1"/>
</dbReference>
<dbReference type="GO" id="GO:0006431">
    <property type="term" value="P:methionyl-tRNA aminoacylation"/>
    <property type="evidence" value="ECO:0007669"/>
    <property type="project" value="InterPro"/>
</dbReference>
<dbReference type="PRINTS" id="PR01041">
    <property type="entry name" value="TRNASYNTHMET"/>
</dbReference>
<dbReference type="InterPro" id="IPR023457">
    <property type="entry name" value="Met-tRNA_synth_2"/>
</dbReference>
<dbReference type="GO" id="GO:0005524">
    <property type="term" value="F:ATP binding"/>
    <property type="evidence" value="ECO:0007669"/>
    <property type="project" value="UniProtKB-KW"/>
</dbReference>
<dbReference type="CDD" id="cd07957">
    <property type="entry name" value="Anticodon_Ia_Met"/>
    <property type="match status" value="1"/>
</dbReference>
<dbReference type="NCBIfam" id="TIGR00398">
    <property type="entry name" value="metG"/>
    <property type="match status" value="1"/>
</dbReference>
<dbReference type="Gene3D" id="2.170.220.10">
    <property type="match status" value="1"/>
</dbReference>
<dbReference type="SUPFAM" id="SSF47323">
    <property type="entry name" value="Anticodon-binding domain of a subclass of class I aminoacyl-tRNA synthetases"/>
    <property type="match status" value="1"/>
</dbReference>
<keyword evidence="6 10" id="KW-0067">ATP-binding</keyword>
<evidence type="ECO:0000313" key="13">
    <source>
        <dbReference type="Proteomes" id="UP000229896"/>
    </source>
</evidence>
<evidence type="ECO:0000256" key="10">
    <source>
        <dbReference type="RuleBase" id="RU363039"/>
    </source>
</evidence>
<dbReference type="InterPro" id="IPR014758">
    <property type="entry name" value="Met-tRNA_synth"/>
</dbReference>
<feature type="domain" description="Methionyl/Leucyl tRNA synthetase" evidence="11">
    <location>
        <begin position="149"/>
        <end position="355"/>
    </location>
</feature>
<dbReference type="SUPFAM" id="SSF52374">
    <property type="entry name" value="Nucleotidylyl transferase"/>
    <property type="match status" value="1"/>
</dbReference>
<dbReference type="PANTHER" id="PTHR43326:SF1">
    <property type="entry name" value="METHIONINE--TRNA LIGASE, MITOCHONDRIAL"/>
    <property type="match status" value="1"/>
</dbReference>
<keyword evidence="8 10" id="KW-0030">Aminoacyl-tRNA synthetase</keyword>
<accession>A0A2M6YCD9</accession>
<evidence type="ECO:0000259" key="11">
    <source>
        <dbReference type="Pfam" id="PF09334"/>
    </source>
</evidence>